<gene>
    <name evidence="1" type="ORF">KM92DES2_12801</name>
</gene>
<proteinExistence type="predicted"/>
<sequence length="446" mass="49389">MEAKKSIIEAVAEYLAPLFGPATEILDDDYTRENFEDLAEMNGRRFMLRVALTGQPEDEVYLFRAIPFTETEQAIAHNILEEWEKIFTTPHIDDYAAVCIRQAQIIGIAKILSPARHTTVLRMLNLLSFWSSETYEGDKISFCVGIDEDDPRPGCVNFFDASKEDYAKVLTSGCDTLLVCNAEGGITSYCEAALPAEAEAAHVYAPLAFLPVAYWTSQNRCAFCLSRNGDILIFKNRQLFFAKRRGKWLHFSHQAYLAELGYQGQGGSRGTIEALYLSLLDVSFRRKGACIGFFRTNAVTPWMINERRNQRIGQNISQDELVRVSQDRLHGYLNEIVSQGDMLAHDASSKAALLRSALPSLNFAQIPRKLRAELLSIDGATLIFDDGSIFAVGAILKIPGGSSSGGRKAAAMTLAEHGIGIKVSNDGHITAWSRRAEEGQALFEIG</sequence>
<dbReference type="EMBL" id="FLUP01000001">
    <property type="protein sequence ID" value="SBW09854.1"/>
    <property type="molecule type" value="Genomic_DNA"/>
</dbReference>
<organism evidence="1">
    <name type="scientific">uncultured Desulfovibrio sp</name>
    <dbReference type="NCBI Taxonomy" id="167968"/>
    <lineage>
        <taxon>Bacteria</taxon>
        <taxon>Pseudomonadati</taxon>
        <taxon>Thermodesulfobacteriota</taxon>
        <taxon>Desulfovibrionia</taxon>
        <taxon>Desulfovibrionales</taxon>
        <taxon>Desulfovibrionaceae</taxon>
        <taxon>Desulfovibrio</taxon>
        <taxon>environmental samples</taxon>
    </lineage>
</organism>
<dbReference type="AlphaFoldDB" id="A0A212KDN9"/>
<reference evidence="1" key="1">
    <citation type="submission" date="2016-04" db="EMBL/GenBank/DDBJ databases">
        <authorList>
            <person name="Evans L.H."/>
            <person name="Alamgir A."/>
            <person name="Owens N."/>
            <person name="Weber N.D."/>
            <person name="Virtaneva K."/>
            <person name="Barbian K."/>
            <person name="Babar A."/>
            <person name="Rosenke K."/>
        </authorList>
    </citation>
    <scope>NUCLEOTIDE SEQUENCE</scope>
    <source>
        <strain evidence="1">92-2</strain>
    </source>
</reference>
<evidence type="ECO:0008006" key="2">
    <source>
        <dbReference type="Google" id="ProtNLM"/>
    </source>
</evidence>
<accession>A0A212KDN9</accession>
<protein>
    <recommendedName>
        <fullName evidence="2">DAC domain-containing protein</fullName>
    </recommendedName>
</protein>
<name>A0A212KDN9_9BACT</name>
<evidence type="ECO:0000313" key="1">
    <source>
        <dbReference type="EMBL" id="SBW09854.1"/>
    </source>
</evidence>
<dbReference type="RefSeq" id="WP_227118208.1">
    <property type="nucleotide sequence ID" value="NZ_LT598928.1"/>
</dbReference>